<reference evidence="7" key="1">
    <citation type="submission" date="2020-11" db="EMBL/GenBank/DDBJ databases">
        <title>Bacterial whole genome sequence for Panacibacter sp. DH6.</title>
        <authorList>
            <person name="Le V."/>
            <person name="Ko S."/>
            <person name="Ahn C.-Y."/>
            <person name="Oh H.-M."/>
        </authorList>
    </citation>
    <scope>NUCLEOTIDE SEQUENCE</scope>
    <source>
        <strain evidence="7">DH6</strain>
    </source>
</reference>
<evidence type="ECO:0000313" key="8">
    <source>
        <dbReference type="Proteomes" id="UP000628448"/>
    </source>
</evidence>
<dbReference type="SUPFAM" id="SSF69318">
    <property type="entry name" value="Integrin alpha N-terminal domain"/>
    <property type="match status" value="1"/>
</dbReference>
<organism evidence="7 8">
    <name type="scientific">Panacibacter microcysteis</name>
    <dbReference type="NCBI Taxonomy" id="2793269"/>
    <lineage>
        <taxon>Bacteria</taxon>
        <taxon>Pseudomonadati</taxon>
        <taxon>Bacteroidota</taxon>
        <taxon>Chitinophagia</taxon>
        <taxon>Chitinophagales</taxon>
        <taxon>Chitinophagaceae</taxon>
        <taxon>Panacibacter</taxon>
    </lineage>
</organism>
<evidence type="ECO:0000256" key="2">
    <source>
        <dbReference type="ARBA" id="ARBA00022723"/>
    </source>
</evidence>
<dbReference type="Gene3D" id="2.130.10.130">
    <property type="entry name" value="Integrin alpha, N-terminal"/>
    <property type="match status" value="2"/>
</dbReference>
<sequence length="592" mass="66724">MYSKKVELWLYLFYYCVNKTNRYNGRVVYIYAPDAIFVAVQECDATKASLKVFAGYILQYTIRLKLKTSGDNVSVRNQLITAFCILITCISLASCKQYQKNRSHQHVSDESIEAGEKLAAIYCQSCHALPDPKDLDAKSWESGVLPMMGPRLGIFEHNYKTYPSYKHDKDIGAAFYPARAVLTSTQWQNIVDYYTSLAPDSLHASANDRPIEKQLPLFQALNPQTTNDSARICFVGIDTSRQNHTLLINDVNNRSVTRYNNRLQAVDSIYAQWPVVDVDQLNDSAIACNIGIMIPNNGTTGTANKIRLGKEQRMEYDTSVMFGGLRRPVQITAVDFNNDGKQDYLVCEYGNLKGMLSWFENKGSNVYDKHVIREVPGAIKAFIQDDNNDGLQDIFVLFAQGDESIFLYTNKGKGSFEEKRLLRFIPSFGSTSFDLADINKDGFNDIVYTCGDNADFSPVLKPYHGLYIYLNDGKNNFTQQFFFHINGCFKAIARDFDKDGDIDIATISFFADYINRPEEGFVYFENKGSLNFSASTIPATQSGRWLTMDAGDLDGDGRLDIVLGNFSAPAMFKSARSFEKGPPFLLLKNVKK</sequence>
<dbReference type="GO" id="GO:0020037">
    <property type="term" value="F:heme binding"/>
    <property type="evidence" value="ECO:0007669"/>
    <property type="project" value="InterPro"/>
</dbReference>
<dbReference type="Gene3D" id="1.10.760.10">
    <property type="entry name" value="Cytochrome c-like domain"/>
    <property type="match status" value="1"/>
</dbReference>
<dbReference type="GO" id="GO:0046872">
    <property type="term" value="F:metal ion binding"/>
    <property type="evidence" value="ECO:0007669"/>
    <property type="project" value="UniProtKB-KW"/>
</dbReference>
<evidence type="ECO:0000313" key="7">
    <source>
        <dbReference type="EMBL" id="MBG9376245.1"/>
    </source>
</evidence>
<name>A0A931E299_9BACT</name>
<dbReference type="PANTHER" id="PTHR44103:SF1">
    <property type="entry name" value="PROPROTEIN CONVERTASE P"/>
    <property type="match status" value="1"/>
</dbReference>
<evidence type="ECO:0000259" key="6">
    <source>
        <dbReference type="PROSITE" id="PS51007"/>
    </source>
</evidence>
<keyword evidence="2 5" id="KW-0479">Metal-binding</keyword>
<dbReference type="SUPFAM" id="SSF46626">
    <property type="entry name" value="Cytochrome c"/>
    <property type="match status" value="1"/>
</dbReference>
<comment type="caution">
    <text evidence="7">The sequence shown here is derived from an EMBL/GenBank/DDBJ whole genome shotgun (WGS) entry which is preliminary data.</text>
</comment>
<keyword evidence="4 5" id="KW-0408">Iron</keyword>
<keyword evidence="8" id="KW-1185">Reference proteome</keyword>
<evidence type="ECO:0000256" key="4">
    <source>
        <dbReference type="ARBA" id="ARBA00023004"/>
    </source>
</evidence>
<evidence type="ECO:0000256" key="1">
    <source>
        <dbReference type="ARBA" id="ARBA00022617"/>
    </source>
</evidence>
<dbReference type="EMBL" id="JADWYR010000001">
    <property type="protein sequence ID" value="MBG9376245.1"/>
    <property type="molecule type" value="Genomic_DNA"/>
</dbReference>
<dbReference type="Proteomes" id="UP000628448">
    <property type="component" value="Unassembled WGS sequence"/>
</dbReference>
<keyword evidence="3" id="KW-0732">Signal</keyword>
<dbReference type="Pfam" id="PF13517">
    <property type="entry name" value="FG-GAP_3"/>
    <property type="match status" value="2"/>
</dbReference>
<dbReference type="PROSITE" id="PS51007">
    <property type="entry name" value="CYTC"/>
    <property type="match status" value="1"/>
</dbReference>
<evidence type="ECO:0000256" key="3">
    <source>
        <dbReference type="ARBA" id="ARBA00022729"/>
    </source>
</evidence>
<dbReference type="InterPro" id="IPR013517">
    <property type="entry name" value="FG-GAP"/>
</dbReference>
<protein>
    <submittedName>
        <fullName evidence="7">VCBS repeat-containing protein</fullName>
    </submittedName>
</protein>
<evidence type="ECO:0000256" key="5">
    <source>
        <dbReference type="PROSITE-ProRule" id="PRU00433"/>
    </source>
</evidence>
<gene>
    <name evidence="7" type="ORF">I5907_08360</name>
</gene>
<dbReference type="GO" id="GO:0009055">
    <property type="term" value="F:electron transfer activity"/>
    <property type="evidence" value="ECO:0007669"/>
    <property type="project" value="InterPro"/>
</dbReference>
<keyword evidence="1 5" id="KW-0349">Heme</keyword>
<dbReference type="AlphaFoldDB" id="A0A931E299"/>
<dbReference type="InterPro" id="IPR009056">
    <property type="entry name" value="Cyt_c-like_dom"/>
</dbReference>
<accession>A0A931E299</accession>
<dbReference type="PANTHER" id="PTHR44103">
    <property type="entry name" value="PROPROTEIN CONVERTASE P"/>
    <property type="match status" value="1"/>
</dbReference>
<feature type="domain" description="Cytochrome c" evidence="6">
    <location>
        <begin position="110"/>
        <end position="198"/>
    </location>
</feature>
<proteinExistence type="predicted"/>
<dbReference type="InterPro" id="IPR028994">
    <property type="entry name" value="Integrin_alpha_N"/>
</dbReference>
<dbReference type="InterPro" id="IPR036909">
    <property type="entry name" value="Cyt_c-like_dom_sf"/>
</dbReference>